<keyword evidence="3 10" id="KW-0812">Transmembrane</keyword>
<dbReference type="Gene3D" id="3.40.50.1000">
    <property type="entry name" value="HAD superfamily/HAD-like"/>
    <property type="match status" value="1"/>
</dbReference>
<dbReference type="Gene3D" id="2.70.150.10">
    <property type="entry name" value="Calcium-transporting ATPase, cytoplasmic transduction domain A"/>
    <property type="match status" value="1"/>
</dbReference>
<dbReference type="PROSITE" id="PS00154">
    <property type="entry name" value="ATPASE_E1_E2"/>
    <property type="match status" value="1"/>
</dbReference>
<dbReference type="InterPro" id="IPR001757">
    <property type="entry name" value="P_typ_ATPase"/>
</dbReference>
<evidence type="ECO:0000256" key="7">
    <source>
        <dbReference type="ARBA" id="ARBA00023136"/>
    </source>
</evidence>
<keyword evidence="10" id="KW-0547">Nucleotide-binding</keyword>
<dbReference type="AlphaFoldDB" id="A0A4Y8VWF4"/>
<dbReference type="SFLD" id="SFLDS00003">
    <property type="entry name" value="Haloacid_Dehalogenase"/>
    <property type="match status" value="1"/>
</dbReference>
<sequence>MEEMKHHHHCDCHGEHNHHHCDCHGEHEHHHEEGNLKSKLIQIAVTVILLVVAVFIEKEYDLATWQLLLVYLVPYLLVGHETLAEAAEGIAKGDMFNEDFLMAIATIGALCIGFFPGSETEFPEAVFVMLFFQIGELFEGYAEGKSRDSISHLMNIRPDVANVERNGKVELVSPEEVEVGEIIVIKPGEKVPLDGVVIEGNSALNTIALTGESMPRDLNEGDHIMSGCVNLTGLIRVRTTKSFGESTVSKIINLVESADQNKSKSEAFITRFARVYTPIVVFAALALAVIPPMLGGMGIASEWLGNGSFGDHFPLWLNRALIFLVVSCPCALVISVPLTFFGGIGGASRNGILIKGSNYMDALAKVGTVVFDKTGTLTHGEFAVEAVHVGDSCSCGSSAGAHHVHVGEYSDQEKILLHLAAHAEHFTNHPIGAALRSAFPDEATDNCVVSDIKEIAGYGIRAQVNGKEVCVGNKKMMASIGAKWHDCSHVGTIIHVAIDGKYVGHIVINDQIKEGSAEAIAQLKALGVGKTVMLTGDRHEVAEKVAQQIGLDVCRSELLPTDKVVEVEKLLQEKEAGKTLAYVGDGINDAPVLKRADVGIAMGGLGSDAAIEAADVVLMDDEPRKIALAVRIARRTIHIAHENVAFAIGVKVAVLILATVGLGTMWMAVFADVGVTVLAVLNAMRALKKCQ</sequence>
<feature type="transmembrane region" description="Helical" evidence="10">
    <location>
        <begin position="668"/>
        <end position="687"/>
    </location>
</feature>
<dbReference type="InterPro" id="IPR023214">
    <property type="entry name" value="HAD_sf"/>
</dbReference>
<dbReference type="GO" id="GO:0015086">
    <property type="term" value="F:cadmium ion transmembrane transporter activity"/>
    <property type="evidence" value="ECO:0007669"/>
    <property type="project" value="TreeGrafter"/>
</dbReference>
<evidence type="ECO:0000256" key="10">
    <source>
        <dbReference type="RuleBase" id="RU362081"/>
    </source>
</evidence>
<evidence type="ECO:0000259" key="11">
    <source>
        <dbReference type="Pfam" id="PF00122"/>
    </source>
</evidence>
<protein>
    <recommendedName>
        <fullName evidence="8">P-type Zn(2+) transporter</fullName>
        <ecNumber evidence="8">7.2.2.12</ecNumber>
    </recommendedName>
</protein>
<dbReference type="GO" id="GO:0005886">
    <property type="term" value="C:plasma membrane"/>
    <property type="evidence" value="ECO:0007669"/>
    <property type="project" value="UniProtKB-SubCell"/>
</dbReference>
<dbReference type="EMBL" id="SGVY01000001">
    <property type="protein sequence ID" value="TFH84591.1"/>
    <property type="molecule type" value="Genomic_DNA"/>
</dbReference>
<dbReference type="SUPFAM" id="SSF81665">
    <property type="entry name" value="Calcium ATPase, transmembrane domain M"/>
    <property type="match status" value="1"/>
</dbReference>
<dbReference type="GeneID" id="302993795"/>
<keyword evidence="13" id="KW-1185">Reference proteome</keyword>
<feature type="transmembrane region" description="Helical" evidence="10">
    <location>
        <begin position="644"/>
        <end position="662"/>
    </location>
</feature>
<feature type="transmembrane region" description="Helical" evidence="10">
    <location>
        <begin position="40"/>
        <end position="56"/>
    </location>
</feature>
<dbReference type="FunFam" id="2.70.150.10:FF:000002">
    <property type="entry name" value="Copper-transporting ATPase 1, putative"/>
    <property type="match status" value="1"/>
</dbReference>
<feature type="transmembrane region" description="Helical" evidence="10">
    <location>
        <begin position="62"/>
        <end position="79"/>
    </location>
</feature>
<dbReference type="OrthoDB" id="1521937at2"/>
<evidence type="ECO:0000256" key="4">
    <source>
        <dbReference type="ARBA" id="ARBA00022723"/>
    </source>
</evidence>
<evidence type="ECO:0000256" key="6">
    <source>
        <dbReference type="ARBA" id="ARBA00022989"/>
    </source>
</evidence>
<dbReference type="GO" id="GO:0005524">
    <property type="term" value="F:ATP binding"/>
    <property type="evidence" value="ECO:0007669"/>
    <property type="project" value="UniProtKB-UniRule"/>
</dbReference>
<dbReference type="RefSeq" id="WP_134842380.1">
    <property type="nucleotide sequence ID" value="NZ_SGVY01000001.1"/>
</dbReference>
<keyword evidence="7 10" id="KW-0472">Membrane</keyword>
<accession>A0A4Y8VWF4</accession>
<feature type="transmembrane region" description="Helical" evidence="10">
    <location>
        <begin position="320"/>
        <end position="345"/>
    </location>
</feature>
<dbReference type="Gene3D" id="3.40.1110.10">
    <property type="entry name" value="Calcium-transporting ATPase, cytoplasmic domain N"/>
    <property type="match status" value="1"/>
</dbReference>
<keyword evidence="10" id="KW-1003">Cell membrane</keyword>
<dbReference type="EC" id="7.2.2.12" evidence="8"/>
<organism evidence="12 13">
    <name type="scientific">Segatella hominis</name>
    <dbReference type="NCBI Taxonomy" id="2518605"/>
    <lineage>
        <taxon>Bacteria</taxon>
        <taxon>Pseudomonadati</taxon>
        <taxon>Bacteroidota</taxon>
        <taxon>Bacteroidia</taxon>
        <taxon>Bacteroidales</taxon>
        <taxon>Prevotellaceae</taxon>
        <taxon>Segatella</taxon>
    </lineage>
</organism>
<dbReference type="NCBIfam" id="TIGR01494">
    <property type="entry name" value="ATPase_P-type"/>
    <property type="match status" value="2"/>
</dbReference>
<comment type="subcellular location">
    <subcellularLocation>
        <location evidence="10">Cell membrane</location>
    </subcellularLocation>
    <subcellularLocation>
        <location evidence="1">Membrane</location>
    </subcellularLocation>
</comment>
<dbReference type="GO" id="GO:0016463">
    <property type="term" value="F:P-type zinc transporter activity"/>
    <property type="evidence" value="ECO:0007669"/>
    <property type="project" value="UniProtKB-EC"/>
</dbReference>
<dbReference type="Pfam" id="PF00702">
    <property type="entry name" value="Hydrolase"/>
    <property type="match status" value="1"/>
</dbReference>
<reference evidence="12 13" key="1">
    <citation type="submission" date="2019-02" db="EMBL/GenBank/DDBJ databases">
        <title>Draft Genome Sequence of the Prevotella sp. BCRC 81118, Isolated from Human Feces.</title>
        <authorList>
            <person name="Huang C.-H."/>
        </authorList>
    </citation>
    <scope>NUCLEOTIDE SEQUENCE [LARGE SCALE GENOMIC DNA]</scope>
    <source>
        <strain evidence="12 13">BCRC 81118</strain>
    </source>
</reference>
<dbReference type="Proteomes" id="UP000297872">
    <property type="component" value="Unassembled WGS sequence"/>
</dbReference>
<dbReference type="SUPFAM" id="SSF56784">
    <property type="entry name" value="HAD-like"/>
    <property type="match status" value="1"/>
</dbReference>
<comment type="caution">
    <text evidence="12">The sequence shown here is derived from an EMBL/GenBank/DDBJ whole genome shotgun (WGS) entry which is preliminary data.</text>
</comment>
<proteinExistence type="inferred from homology"/>
<dbReference type="Pfam" id="PF00122">
    <property type="entry name" value="E1-E2_ATPase"/>
    <property type="match status" value="1"/>
</dbReference>
<evidence type="ECO:0000256" key="3">
    <source>
        <dbReference type="ARBA" id="ARBA00022692"/>
    </source>
</evidence>
<dbReference type="PANTHER" id="PTHR48085:SF5">
    <property type="entry name" value="CADMIUM_ZINC-TRANSPORTING ATPASE HMA4-RELATED"/>
    <property type="match status" value="1"/>
</dbReference>
<dbReference type="InterPro" id="IPR023298">
    <property type="entry name" value="ATPase_P-typ_TM_dom_sf"/>
</dbReference>
<evidence type="ECO:0000313" key="13">
    <source>
        <dbReference type="Proteomes" id="UP000297872"/>
    </source>
</evidence>
<dbReference type="NCBIfam" id="TIGR01525">
    <property type="entry name" value="ATPase-IB_hvy"/>
    <property type="match status" value="1"/>
</dbReference>
<gene>
    <name evidence="12" type="ORF">EXN75_00595</name>
</gene>
<dbReference type="SUPFAM" id="SSF81653">
    <property type="entry name" value="Calcium ATPase, transduction domain A"/>
    <property type="match status" value="1"/>
</dbReference>
<feature type="transmembrane region" description="Helical" evidence="10">
    <location>
        <begin position="279"/>
        <end position="300"/>
    </location>
</feature>
<keyword evidence="4 10" id="KW-0479">Metal-binding</keyword>
<evidence type="ECO:0000313" key="12">
    <source>
        <dbReference type="EMBL" id="TFH84591.1"/>
    </source>
</evidence>
<dbReference type="SFLD" id="SFLDF00027">
    <property type="entry name" value="p-type_atpase"/>
    <property type="match status" value="1"/>
</dbReference>
<dbReference type="InterPro" id="IPR051014">
    <property type="entry name" value="Cation_Transport_ATPase_IB"/>
</dbReference>
<dbReference type="InterPro" id="IPR027256">
    <property type="entry name" value="P-typ_ATPase_IB"/>
</dbReference>
<evidence type="ECO:0000256" key="1">
    <source>
        <dbReference type="ARBA" id="ARBA00004370"/>
    </source>
</evidence>
<feature type="domain" description="P-type ATPase A" evidence="11">
    <location>
        <begin position="157"/>
        <end position="256"/>
    </location>
</feature>
<keyword evidence="5" id="KW-1278">Translocase</keyword>
<dbReference type="PRINTS" id="PR00120">
    <property type="entry name" value="HATPASE"/>
</dbReference>
<dbReference type="InterPro" id="IPR008250">
    <property type="entry name" value="ATPase_P-typ_transduc_dom_A_sf"/>
</dbReference>
<comment type="catalytic activity">
    <reaction evidence="9">
        <text>Zn(2+)(in) + ATP + H2O = Zn(2+)(out) + ADP + phosphate + H(+)</text>
        <dbReference type="Rhea" id="RHEA:20621"/>
        <dbReference type="ChEBI" id="CHEBI:15377"/>
        <dbReference type="ChEBI" id="CHEBI:15378"/>
        <dbReference type="ChEBI" id="CHEBI:29105"/>
        <dbReference type="ChEBI" id="CHEBI:30616"/>
        <dbReference type="ChEBI" id="CHEBI:43474"/>
        <dbReference type="ChEBI" id="CHEBI:456216"/>
        <dbReference type="EC" id="7.2.2.12"/>
    </reaction>
</comment>
<dbReference type="SFLD" id="SFLDG00002">
    <property type="entry name" value="C1.7:_P-type_atpase_like"/>
    <property type="match status" value="1"/>
</dbReference>
<dbReference type="InterPro" id="IPR059000">
    <property type="entry name" value="ATPase_P-type_domA"/>
</dbReference>
<evidence type="ECO:0000256" key="8">
    <source>
        <dbReference type="ARBA" id="ARBA00039097"/>
    </source>
</evidence>
<evidence type="ECO:0000256" key="9">
    <source>
        <dbReference type="ARBA" id="ARBA00047308"/>
    </source>
</evidence>
<dbReference type="InterPro" id="IPR018303">
    <property type="entry name" value="ATPase_P-typ_P_site"/>
</dbReference>
<feature type="transmembrane region" description="Helical" evidence="10">
    <location>
        <begin position="100"/>
        <end position="116"/>
    </location>
</feature>
<dbReference type="PANTHER" id="PTHR48085">
    <property type="entry name" value="CADMIUM/ZINC-TRANSPORTING ATPASE HMA2-RELATED"/>
    <property type="match status" value="1"/>
</dbReference>
<keyword evidence="10" id="KW-0067">ATP-binding</keyword>
<comment type="similarity">
    <text evidence="2 10">Belongs to the cation transport ATPase (P-type) (TC 3.A.3) family. Type IB subfamily.</text>
</comment>
<keyword evidence="6 10" id="KW-1133">Transmembrane helix</keyword>
<name>A0A4Y8VWF4_9BACT</name>
<dbReference type="InterPro" id="IPR023299">
    <property type="entry name" value="ATPase_P-typ_cyto_dom_N"/>
</dbReference>
<evidence type="ECO:0000256" key="5">
    <source>
        <dbReference type="ARBA" id="ARBA00022967"/>
    </source>
</evidence>
<evidence type="ECO:0000256" key="2">
    <source>
        <dbReference type="ARBA" id="ARBA00006024"/>
    </source>
</evidence>
<dbReference type="GO" id="GO:0016887">
    <property type="term" value="F:ATP hydrolysis activity"/>
    <property type="evidence" value="ECO:0007669"/>
    <property type="project" value="InterPro"/>
</dbReference>
<dbReference type="PRINTS" id="PR00119">
    <property type="entry name" value="CATATPASE"/>
</dbReference>
<dbReference type="InterPro" id="IPR044492">
    <property type="entry name" value="P_typ_ATPase_HD_dom"/>
</dbReference>
<dbReference type="GO" id="GO:0046872">
    <property type="term" value="F:metal ion binding"/>
    <property type="evidence" value="ECO:0007669"/>
    <property type="project" value="UniProtKB-KW"/>
</dbReference>
<dbReference type="InterPro" id="IPR036412">
    <property type="entry name" value="HAD-like_sf"/>
</dbReference>